<keyword evidence="4" id="KW-0862">Zinc</keyword>
<dbReference type="InterPro" id="IPR013087">
    <property type="entry name" value="Znf_C2H2_type"/>
</dbReference>
<keyword evidence="1" id="KW-0479">Metal-binding</keyword>
<dbReference type="PROSITE" id="PS50157">
    <property type="entry name" value="ZINC_FINGER_C2H2_2"/>
    <property type="match status" value="6"/>
</dbReference>
<dbReference type="Proteomes" id="UP000192223">
    <property type="component" value="Unplaced"/>
</dbReference>
<organism evidence="8 9">
    <name type="scientific">Agrilus planipennis</name>
    <name type="common">Emerald ash borer</name>
    <name type="synonym">Agrilus marcopoli</name>
    <dbReference type="NCBI Taxonomy" id="224129"/>
    <lineage>
        <taxon>Eukaryota</taxon>
        <taxon>Metazoa</taxon>
        <taxon>Ecdysozoa</taxon>
        <taxon>Arthropoda</taxon>
        <taxon>Hexapoda</taxon>
        <taxon>Insecta</taxon>
        <taxon>Pterygota</taxon>
        <taxon>Neoptera</taxon>
        <taxon>Endopterygota</taxon>
        <taxon>Coleoptera</taxon>
        <taxon>Polyphaga</taxon>
        <taxon>Elateriformia</taxon>
        <taxon>Buprestoidea</taxon>
        <taxon>Buprestidae</taxon>
        <taxon>Agrilinae</taxon>
        <taxon>Agrilus</taxon>
    </lineage>
</organism>
<evidence type="ECO:0000313" key="8">
    <source>
        <dbReference type="Proteomes" id="UP000192223"/>
    </source>
</evidence>
<feature type="domain" description="C2H2-type" evidence="7">
    <location>
        <begin position="607"/>
        <end position="635"/>
    </location>
</feature>
<protein>
    <submittedName>
        <fullName evidence="9">Uncharacterized protein LOC108742446 isoform X1</fullName>
    </submittedName>
</protein>
<feature type="compositionally biased region" description="Polar residues" evidence="6">
    <location>
        <begin position="207"/>
        <end position="217"/>
    </location>
</feature>
<dbReference type="KEGG" id="apln:108742446"/>
<keyword evidence="3 5" id="KW-0863">Zinc-finger</keyword>
<dbReference type="InParanoid" id="A0A7F5R773"/>
<dbReference type="Gene3D" id="2.170.270.10">
    <property type="entry name" value="SET domain"/>
    <property type="match status" value="1"/>
</dbReference>
<evidence type="ECO:0000259" key="7">
    <source>
        <dbReference type="PROSITE" id="PS50157"/>
    </source>
</evidence>
<evidence type="ECO:0000256" key="3">
    <source>
        <dbReference type="ARBA" id="ARBA00022771"/>
    </source>
</evidence>
<dbReference type="GO" id="GO:0008276">
    <property type="term" value="F:protein methyltransferase activity"/>
    <property type="evidence" value="ECO:0007669"/>
    <property type="project" value="UniProtKB-ARBA"/>
</dbReference>
<feature type="region of interest" description="Disordered" evidence="6">
    <location>
        <begin position="720"/>
        <end position="755"/>
    </location>
</feature>
<dbReference type="GeneID" id="108742446"/>
<feature type="domain" description="C2H2-type" evidence="7">
    <location>
        <begin position="638"/>
        <end position="665"/>
    </location>
</feature>
<feature type="compositionally biased region" description="Basic residues" evidence="6">
    <location>
        <begin position="223"/>
        <end position="235"/>
    </location>
</feature>
<feature type="domain" description="C2H2-type" evidence="7">
    <location>
        <begin position="666"/>
        <end position="696"/>
    </location>
</feature>
<dbReference type="PROSITE" id="PS00028">
    <property type="entry name" value="ZINC_FINGER_C2H2_1"/>
    <property type="match status" value="5"/>
</dbReference>
<name>A0A7F5R773_AGRPL</name>
<dbReference type="FunFam" id="3.30.160.60:FF:001636">
    <property type="entry name" value="CLUMA_CG004886, isoform A"/>
    <property type="match status" value="1"/>
</dbReference>
<gene>
    <name evidence="9" type="primary">LOC108742446</name>
</gene>
<proteinExistence type="predicted"/>
<dbReference type="InterPro" id="IPR001214">
    <property type="entry name" value="SET_dom"/>
</dbReference>
<reference evidence="9" key="1">
    <citation type="submission" date="2025-08" db="UniProtKB">
        <authorList>
            <consortium name="RefSeq"/>
        </authorList>
    </citation>
    <scope>IDENTIFICATION</scope>
    <source>
        <tissue evidence="9">Entire body</tissue>
    </source>
</reference>
<dbReference type="PANTHER" id="PTHR24379:SF121">
    <property type="entry name" value="C2H2-TYPE DOMAIN-CONTAINING PROTEIN"/>
    <property type="match status" value="1"/>
</dbReference>
<evidence type="ECO:0000256" key="6">
    <source>
        <dbReference type="SAM" id="MobiDB-lite"/>
    </source>
</evidence>
<feature type="compositionally biased region" description="Polar residues" evidence="6">
    <location>
        <begin position="974"/>
        <end position="998"/>
    </location>
</feature>
<feature type="domain" description="C2H2-type" evidence="7">
    <location>
        <begin position="513"/>
        <end position="541"/>
    </location>
</feature>
<dbReference type="SUPFAM" id="SSF57667">
    <property type="entry name" value="beta-beta-alpha zinc fingers"/>
    <property type="match status" value="3"/>
</dbReference>
<evidence type="ECO:0000256" key="5">
    <source>
        <dbReference type="PROSITE-ProRule" id="PRU00042"/>
    </source>
</evidence>
<feature type="region of interest" description="Disordered" evidence="6">
    <location>
        <begin position="195"/>
        <end position="236"/>
    </location>
</feature>
<sequence length="1474" mass="168009">MFKEFKKDNKQCGDNKIFGAKVNFSRKNNNNLLEIIVGASNVKRWNKLKKAFLCISNEEFVTKLLDLAQKYHHSNDEKLIVNRKFNKTTLTENSVKPSVEYRMVETKRKNSKKAVIEINKNKENKPKEPQKENLYETVCENSTLCEFNNLLCDFTEQTISDTNVTKSDDLIDLHTNIIDSENKINNFEIDCDKSDINDDTKRKRKPANSTLIGTNVENVPKNHERKRSNKKKKNIRTYDVRKAPELQEQIEEISTKKDSLLDSATSIIESKNEDNNKKTKKSKMCSNCDTSHSKYRCPLEDPVSSICDRISKEEWTFKYSQQQEDDENYNIANKSLSEEFTDSSYSNMSLPKIFCLLDSNTSHGISVFAKSVINSFTQFGPLIAKSVKEVDIPEDFPMRELWMIFGKDSYTYWRTDYLNECNWFRYLRPAPTREQRNTTAVCRNNSLFLISIKTIGQGEEVLYWQDDNLNLNKKKMGKTNCGGCNMVFTHPLYYRTHCTIFHDIRYSLTIRKFHCKVCGAAVLGKENIMKHAAELHNGQGAYQCQFCKKFFLRLNYLDMHRTYGCSANPHRTWPLCDFCGKKFCQPQKLKIHIKRMHNDISEVLKEFQCKSCLKVLGSRAALQRHLKEVHNKQIEGSCACYRCGKLFQNKSNLKIHMLTHSGIKPFRCKEDKCNAAFTTKQCLQFHYKKTHGFTEEVMPKIERSVDYTFEAYSGMENMENEHKDFTTPDNSFDCDNDDNEENEDSIGEQNVDDPGDIELEASLHDEPVQQLIQTPPPPNQPESLFTMKILSKGSKKWLGEQLDSLNPSSLETNPLKTVDKSSFVCSKPQNFEVAKVTLGLNAFGRHESSNASLLVEAALGSVADINCNDSNIDIDVSGTPNSTDALVSNICTLPNTDELPDVPYSGSVDVTEHRNIGLISPSVNGNISVTDDLNTELHNDENVGIDYSSFQEGDFSSNNSPENEEHNGFRCDYTNGNRTAPQEDNNYDTDQSKNLSPGSSPPRYNFGNEVTICHVSPNNANCITAQNLSVHDSKGELDLSVYKSSYGLETSTFHSRKDLKMKLSLEPDHKQLYVLEVEDISRNLNKSIFNEDGKYGLFSADAAQVDVVEPRDSENKTINENTSDEKYANSDLDLPFRSKYSDSELDTRNKQLEFDLNFRSKSYDLASDLLQIRSGYENNLDLDFRNKNYPSLDNADLRNKTYDNIDTELRADRNFESLVFTPADLQGIDMTARSFHNYHASSAAAASLNRYHHLYSDVERATIDLRMNYSPPPPPPTYSHSDVLRVVSLDLTSPGRHTVDLSLRSNPLHAHQIPNTRLLTEHNLPSSRLLSESGRISLDQNRLLTTDLSSSRHLETHSRLLNVSEQNNRVLSDHSTNRLLSNDQSDSSHFGTVEQARMIADDTRYLNDQSRLIEPGRLLSDVRILPTVPNGSLSPIPYPNYSVSPTPYHPPVLTARPHVTSPTPSPYHHYSSYY</sequence>
<dbReference type="GO" id="GO:0008270">
    <property type="term" value="F:zinc ion binding"/>
    <property type="evidence" value="ECO:0007669"/>
    <property type="project" value="UniProtKB-KW"/>
</dbReference>
<dbReference type="Gene3D" id="3.30.160.60">
    <property type="entry name" value="Classic Zinc Finger"/>
    <property type="match status" value="4"/>
</dbReference>
<dbReference type="GO" id="GO:0008170">
    <property type="term" value="F:N-methyltransferase activity"/>
    <property type="evidence" value="ECO:0007669"/>
    <property type="project" value="UniProtKB-ARBA"/>
</dbReference>
<evidence type="ECO:0000256" key="2">
    <source>
        <dbReference type="ARBA" id="ARBA00022737"/>
    </source>
</evidence>
<feature type="domain" description="C2H2-type" evidence="7">
    <location>
        <begin position="574"/>
        <end position="602"/>
    </location>
</feature>
<dbReference type="InterPro" id="IPR046341">
    <property type="entry name" value="SET_dom_sf"/>
</dbReference>
<keyword evidence="8" id="KW-1185">Reference proteome</keyword>
<dbReference type="InterPro" id="IPR036236">
    <property type="entry name" value="Znf_C2H2_sf"/>
</dbReference>
<dbReference type="Pfam" id="PF21549">
    <property type="entry name" value="PRDM2_PR"/>
    <property type="match status" value="1"/>
</dbReference>
<dbReference type="PANTHER" id="PTHR24379">
    <property type="entry name" value="KRAB AND ZINC FINGER DOMAIN-CONTAINING"/>
    <property type="match status" value="1"/>
</dbReference>
<dbReference type="RefSeq" id="XP_025831807.1">
    <property type="nucleotide sequence ID" value="XM_025976022.1"/>
</dbReference>
<feature type="region of interest" description="Disordered" evidence="6">
    <location>
        <begin position="271"/>
        <end position="291"/>
    </location>
</feature>
<dbReference type="OrthoDB" id="6369905at2759"/>
<evidence type="ECO:0000256" key="4">
    <source>
        <dbReference type="ARBA" id="ARBA00022833"/>
    </source>
</evidence>
<dbReference type="SMART" id="SM00355">
    <property type="entry name" value="ZnF_C2H2"/>
    <property type="match status" value="7"/>
</dbReference>
<feature type="compositionally biased region" description="Acidic residues" evidence="6">
    <location>
        <begin position="732"/>
        <end position="755"/>
    </location>
</feature>
<evidence type="ECO:0000313" key="9">
    <source>
        <dbReference type="RefSeq" id="XP_025831807.1"/>
    </source>
</evidence>
<evidence type="ECO:0000256" key="1">
    <source>
        <dbReference type="ARBA" id="ARBA00022723"/>
    </source>
</evidence>
<accession>A0A7F5R773</accession>
<keyword evidence="2" id="KW-0677">Repeat</keyword>
<feature type="region of interest" description="Disordered" evidence="6">
    <location>
        <begin position="946"/>
        <end position="1003"/>
    </location>
</feature>
<feature type="domain" description="C2H2-type" evidence="7">
    <location>
        <begin position="542"/>
        <end position="569"/>
    </location>
</feature>
<dbReference type="GO" id="GO:0008757">
    <property type="term" value="F:S-adenosylmethionine-dependent methyltransferase activity"/>
    <property type="evidence" value="ECO:0007669"/>
    <property type="project" value="UniProtKB-ARBA"/>
</dbReference>